<proteinExistence type="predicted"/>
<evidence type="ECO:0000313" key="1">
    <source>
        <dbReference type="EMBL" id="KAG9465211.1"/>
    </source>
</evidence>
<name>A0A8J6BDH6_ELECQ</name>
<reference evidence="1" key="1">
    <citation type="thesis" date="2020" institute="ProQuest LLC" country="789 East Eisenhower Parkway, Ann Arbor, MI, USA">
        <title>Comparative Genomics and Chromosome Evolution.</title>
        <authorList>
            <person name="Mudd A.B."/>
        </authorList>
    </citation>
    <scope>NUCLEOTIDE SEQUENCE</scope>
    <source>
        <strain evidence="1">HN-11 Male</strain>
        <tissue evidence="1">Kidney and liver</tissue>
    </source>
</reference>
<dbReference type="EMBL" id="WNTK01003298">
    <property type="protein sequence ID" value="KAG9465211.1"/>
    <property type="molecule type" value="Genomic_DNA"/>
</dbReference>
<dbReference type="AlphaFoldDB" id="A0A8J6BDH6"/>
<accession>A0A8J6BDH6</accession>
<dbReference type="Proteomes" id="UP000770717">
    <property type="component" value="Unassembled WGS sequence"/>
</dbReference>
<gene>
    <name evidence="1" type="ORF">GDO78_018670</name>
</gene>
<comment type="caution">
    <text evidence="1">The sequence shown here is derived from an EMBL/GenBank/DDBJ whole genome shotgun (WGS) entry which is preliminary data.</text>
</comment>
<protein>
    <submittedName>
        <fullName evidence="1">Uncharacterized protein</fullName>
    </submittedName>
</protein>
<keyword evidence="2" id="KW-1185">Reference proteome</keyword>
<sequence length="86" mass="9487">MSDYCSSTRGFSCNHKLSVRQSAHSHVSFSQEGSQNIAINRVPDLSTLFHLSFFWHLSRPLSFHKGVASPVNSPQATGNFDHSIPG</sequence>
<organism evidence="1 2">
    <name type="scientific">Eleutherodactylus coqui</name>
    <name type="common">Puerto Rican coqui</name>
    <dbReference type="NCBI Taxonomy" id="57060"/>
    <lineage>
        <taxon>Eukaryota</taxon>
        <taxon>Metazoa</taxon>
        <taxon>Chordata</taxon>
        <taxon>Craniata</taxon>
        <taxon>Vertebrata</taxon>
        <taxon>Euteleostomi</taxon>
        <taxon>Amphibia</taxon>
        <taxon>Batrachia</taxon>
        <taxon>Anura</taxon>
        <taxon>Neobatrachia</taxon>
        <taxon>Hyloidea</taxon>
        <taxon>Eleutherodactylidae</taxon>
        <taxon>Eleutherodactylinae</taxon>
        <taxon>Eleutherodactylus</taxon>
        <taxon>Eleutherodactylus</taxon>
    </lineage>
</organism>
<evidence type="ECO:0000313" key="2">
    <source>
        <dbReference type="Proteomes" id="UP000770717"/>
    </source>
</evidence>